<accession>A0A8F5BLW2</accession>
<name>A0A8F5BLW2_SACSH</name>
<feature type="transmembrane region" description="Helical" evidence="1">
    <location>
        <begin position="80"/>
        <end position="97"/>
    </location>
</feature>
<proteinExistence type="predicted"/>
<dbReference type="KEGG" id="sshi:J5U23_00563"/>
<feature type="transmembrane region" description="Helical" evidence="1">
    <location>
        <begin position="138"/>
        <end position="161"/>
    </location>
</feature>
<keyword evidence="1" id="KW-1133">Transmembrane helix</keyword>
<sequence>MEEHKAIKYFLLAYILFFFIRGLYDFLAYTLTFNPLPTPSFLLVTPTFVGLNEIIFSIGLGAFFIALYVITRKPRIGAEVIFYLLFYILFIIFTPIIGFDYTFWFLVLYAISGFVMVLTVIPIFQLKISKILWGISSTFYISLIFPQLWGLILFSVTAAGVELLFRKEKPLETGKNTNVTPPPPH</sequence>
<protein>
    <submittedName>
        <fullName evidence="2">Uncharacterized protein</fullName>
    </submittedName>
</protein>
<dbReference type="RefSeq" id="WP_218266917.1">
    <property type="nucleotide sequence ID" value="NZ_CP077717.1"/>
</dbReference>
<evidence type="ECO:0000313" key="3">
    <source>
        <dbReference type="Proteomes" id="UP000694018"/>
    </source>
</evidence>
<organism evidence="2 3">
    <name type="scientific">Saccharolobus shibatae (strain ATCC 51178 / DSM 5389 / JCM 8931 / NBRC 15437 / B12)</name>
    <name type="common">Sulfolobus shibatae</name>
    <dbReference type="NCBI Taxonomy" id="523848"/>
    <lineage>
        <taxon>Archaea</taxon>
        <taxon>Thermoproteota</taxon>
        <taxon>Thermoprotei</taxon>
        <taxon>Sulfolobales</taxon>
        <taxon>Sulfolobaceae</taxon>
        <taxon>Saccharolobus</taxon>
    </lineage>
</organism>
<evidence type="ECO:0000313" key="2">
    <source>
        <dbReference type="EMBL" id="QXJ27696.1"/>
    </source>
</evidence>
<dbReference type="AlphaFoldDB" id="A0A8F5BLW2"/>
<evidence type="ECO:0000256" key="1">
    <source>
        <dbReference type="SAM" id="Phobius"/>
    </source>
</evidence>
<feature type="transmembrane region" description="Helical" evidence="1">
    <location>
        <begin position="103"/>
        <end position="126"/>
    </location>
</feature>
<keyword evidence="1" id="KW-0812">Transmembrane</keyword>
<dbReference type="EMBL" id="CP077717">
    <property type="protein sequence ID" value="QXJ27696.1"/>
    <property type="molecule type" value="Genomic_DNA"/>
</dbReference>
<dbReference type="Proteomes" id="UP000694018">
    <property type="component" value="Chromosome"/>
</dbReference>
<dbReference type="GeneID" id="65562169"/>
<feature type="transmembrane region" description="Helical" evidence="1">
    <location>
        <begin position="41"/>
        <end position="68"/>
    </location>
</feature>
<reference evidence="2" key="1">
    <citation type="journal article" date="2021" name="Environ. Microbiol.">
        <title>New insights into the diversity and evolution of the archaeal mobilome from three complete genomes of Saccharolobus shibatae.</title>
        <authorList>
            <person name="Medvedeva S."/>
            <person name="Brandt D."/>
            <person name="Cvirkaite-Krupovic V."/>
            <person name="Liu Y."/>
            <person name="Severinov K."/>
            <person name="Ishino S."/>
            <person name="Ishino Y."/>
            <person name="Prangishvili D."/>
            <person name="Kalinowski J."/>
            <person name="Krupovic M."/>
        </authorList>
    </citation>
    <scope>NUCLEOTIDE SEQUENCE</scope>
    <source>
        <strain evidence="2">B12</strain>
    </source>
</reference>
<feature type="transmembrane region" description="Helical" evidence="1">
    <location>
        <begin position="9"/>
        <end position="29"/>
    </location>
</feature>
<keyword evidence="1" id="KW-0472">Membrane</keyword>
<gene>
    <name evidence="2" type="ORF">J5U23_00563</name>
</gene>